<proteinExistence type="predicted"/>
<sequence length="148" mass="15693">MAGQFEATVEVNRPIAEVFAFLGDGTNDTKFSPRVQKIDKTPPGPTTVGTVFTSTVKDAGLTTKREFRITEFTAPTTIRWAETSKNLVTAKEGGYDLESTGPGTTKVRIFNLLEGHGVGKALAGLAVSAARKDADAFGQRIKTAAEAS</sequence>
<evidence type="ECO:0000313" key="2">
    <source>
        <dbReference type="Proteomes" id="UP001377168"/>
    </source>
</evidence>
<organism evidence="1 2">
    <name type="scientific">Streptomyces achmelvichensis</name>
    <dbReference type="NCBI Taxonomy" id="3134111"/>
    <lineage>
        <taxon>Bacteria</taxon>
        <taxon>Bacillati</taxon>
        <taxon>Actinomycetota</taxon>
        <taxon>Actinomycetes</taxon>
        <taxon>Kitasatosporales</taxon>
        <taxon>Streptomycetaceae</taxon>
        <taxon>Streptomyces</taxon>
    </lineage>
</organism>
<name>A0ACC6Q6E3_9ACTN</name>
<reference evidence="1" key="1">
    <citation type="submission" date="2024-03" db="EMBL/GenBank/DDBJ databases">
        <title>Novel Streptomyces species of biotechnological and ecological value are a feature of Machair soil.</title>
        <authorList>
            <person name="Prole J.R."/>
            <person name="Goodfellow M."/>
            <person name="Allenby N."/>
            <person name="Ward A.C."/>
        </authorList>
    </citation>
    <scope>NUCLEOTIDE SEQUENCE</scope>
    <source>
        <strain evidence="1">MS2.AVA.5</strain>
    </source>
</reference>
<dbReference type="EMBL" id="JBBKAJ010000022">
    <property type="protein sequence ID" value="MEJ8639148.1"/>
    <property type="molecule type" value="Genomic_DNA"/>
</dbReference>
<dbReference type="Proteomes" id="UP001377168">
    <property type="component" value="Unassembled WGS sequence"/>
</dbReference>
<comment type="caution">
    <text evidence="1">The sequence shown here is derived from an EMBL/GenBank/DDBJ whole genome shotgun (WGS) entry which is preliminary data.</text>
</comment>
<keyword evidence="2" id="KW-1185">Reference proteome</keyword>
<evidence type="ECO:0000313" key="1">
    <source>
        <dbReference type="EMBL" id="MEJ8639148.1"/>
    </source>
</evidence>
<accession>A0ACC6Q6E3</accession>
<protein>
    <submittedName>
        <fullName evidence="1">SRPBCC family protein</fullName>
    </submittedName>
</protein>
<gene>
    <name evidence="1" type="ORF">WKI67_37960</name>
</gene>